<comment type="subcellular location">
    <subcellularLocation>
        <location evidence="1">Cell membrane</location>
        <topology evidence="1">Multi-pass membrane protein</topology>
    </subcellularLocation>
</comment>
<dbReference type="AlphaFoldDB" id="A0A067Z7V8"/>
<protein>
    <submittedName>
        <fullName evidence="9">Putative membrane protein</fullName>
    </submittedName>
</protein>
<dbReference type="KEGG" id="goy:GLS_c21290"/>
<keyword evidence="7" id="KW-0472">Membrane</keyword>
<evidence type="ECO:0000256" key="2">
    <source>
        <dbReference type="ARBA" id="ARBA00022448"/>
    </source>
</evidence>
<keyword evidence="6" id="KW-0406">Ion transport</keyword>
<evidence type="ECO:0000256" key="7">
    <source>
        <dbReference type="ARBA" id="ARBA00023136"/>
    </source>
</evidence>
<dbReference type="GO" id="GO:0005254">
    <property type="term" value="F:chloride channel activity"/>
    <property type="evidence" value="ECO:0007669"/>
    <property type="project" value="InterPro"/>
</dbReference>
<gene>
    <name evidence="9" type="ORF">GLS_c21290</name>
</gene>
<evidence type="ECO:0000256" key="4">
    <source>
        <dbReference type="ARBA" id="ARBA00022692"/>
    </source>
</evidence>
<dbReference type="EMBL" id="CP004373">
    <property type="protein sequence ID" value="AHK72000.1"/>
    <property type="molecule type" value="Genomic_DNA"/>
</dbReference>
<dbReference type="PANTHER" id="PTHR33281">
    <property type="entry name" value="UPF0187 PROTEIN YNEE"/>
    <property type="match status" value="1"/>
</dbReference>
<evidence type="ECO:0000313" key="10">
    <source>
        <dbReference type="Proteomes" id="UP000031656"/>
    </source>
</evidence>
<evidence type="ECO:0000256" key="5">
    <source>
        <dbReference type="ARBA" id="ARBA00022989"/>
    </source>
</evidence>
<dbReference type="PANTHER" id="PTHR33281:SF19">
    <property type="entry name" value="VOLTAGE-DEPENDENT ANION CHANNEL-FORMING PROTEIN YNEE"/>
    <property type="match status" value="1"/>
</dbReference>
<keyword evidence="2" id="KW-0813">Transport</keyword>
<dbReference type="Pfam" id="PF25539">
    <property type="entry name" value="Bestrophin_2"/>
    <property type="match status" value="1"/>
</dbReference>
<evidence type="ECO:0000256" key="6">
    <source>
        <dbReference type="ARBA" id="ARBA00023065"/>
    </source>
</evidence>
<organism evidence="9 10">
    <name type="scientific">Gluconobacter oxydans DSM 3504</name>
    <dbReference type="NCBI Taxonomy" id="1288313"/>
    <lineage>
        <taxon>Bacteria</taxon>
        <taxon>Pseudomonadati</taxon>
        <taxon>Pseudomonadota</taxon>
        <taxon>Alphaproteobacteria</taxon>
        <taxon>Acetobacterales</taxon>
        <taxon>Acetobacteraceae</taxon>
        <taxon>Gluconobacter</taxon>
    </lineage>
</organism>
<proteinExistence type="inferred from homology"/>
<keyword evidence="5" id="KW-1133">Transmembrane helix</keyword>
<evidence type="ECO:0000256" key="1">
    <source>
        <dbReference type="ARBA" id="ARBA00004651"/>
    </source>
</evidence>
<keyword evidence="4" id="KW-0812">Transmembrane</keyword>
<evidence type="ECO:0000256" key="3">
    <source>
        <dbReference type="ARBA" id="ARBA00022475"/>
    </source>
</evidence>
<name>A0A067Z7V8_GLUOY</name>
<dbReference type="GO" id="GO:0005886">
    <property type="term" value="C:plasma membrane"/>
    <property type="evidence" value="ECO:0007669"/>
    <property type="project" value="UniProtKB-SubCell"/>
</dbReference>
<accession>A0A067Z7V8</accession>
<reference evidence="9 10" key="1">
    <citation type="journal article" date="2015" name="Appl. Microbiol. Biotechnol.">
        <title>The consequence of an additional NADH dehydrogenase paralog on the growth of Gluconobacter oxydans DSM3504.</title>
        <authorList>
            <person name="Kostner D."/>
            <person name="Luchterhand B."/>
            <person name="Junker A."/>
            <person name="Volland S."/>
            <person name="Daniel R."/>
            <person name="Buchs J."/>
            <person name="Liebl W."/>
            <person name="Ehrenreich A."/>
        </authorList>
    </citation>
    <scope>NUCLEOTIDE SEQUENCE [LARGE SCALE GENOMIC DNA]</scope>
    <source>
        <strain evidence="9">DSM 3504</strain>
    </source>
</reference>
<sequence length="336" mass="37405">MAWRQEAAAKESKVTDTLWCWPGTDFAATLPHNFPAHPVIRGDSRLIVNRPHGLAILFRESLPPLIILTLWDFVVVVLFQIFHQDWMEQPALPISLMGSALAIFLSMRNNAAYNRWWEGRTLWGAITNNCRSFGREAATLLGGRPDLARAMAAYPHVLRAALRGDPPNEDTRRLLTPEMYEKVFSCSNTANMLLYQIGLGVRDEVERKGIDGAVHGTVDRILSDIANAQGGLERIKNTPLPAQYSLLPEIATHLFCIILPLSAVQTLGWITPLGSSIIGMLFQMLDRSGRDLQEPFTKSVHALPMLTMARTIERDLLQPIGDLPPDPIQAIHGVQP</sequence>
<dbReference type="Proteomes" id="UP000031656">
    <property type="component" value="Chromosome"/>
</dbReference>
<dbReference type="HOGENOM" id="CLU_029790_4_2_5"/>
<keyword evidence="3" id="KW-1003">Cell membrane</keyword>
<comment type="similarity">
    <text evidence="8">Belongs to the anion channel-forming bestrophin (TC 1.A.46) family.</text>
</comment>
<evidence type="ECO:0000313" key="9">
    <source>
        <dbReference type="EMBL" id="AHK72000.1"/>
    </source>
</evidence>
<dbReference type="InterPro" id="IPR044669">
    <property type="entry name" value="YneE/VCCN1/2-like"/>
</dbReference>
<evidence type="ECO:0000256" key="8">
    <source>
        <dbReference type="ARBA" id="ARBA00034708"/>
    </source>
</evidence>